<proteinExistence type="predicted"/>
<gene>
    <name evidence="2" type="ORF">D3H65_23195</name>
</gene>
<protein>
    <submittedName>
        <fullName evidence="2">Uncharacterized protein</fullName>
    </submittedName>
</protein>
<keyword evidence="1" id="KW-0812">Transmembrane</keyword>
<keyword evidence="1" id="KW-1133">Transmembrane helix</keyword>
<feature type="transmembrane region" description="Helical" evidence="1">
    <location>
        <begin position="69"/>
        <end position="92"/>
    </location>
</feature>
<organism evidence="2 3">
    <name type="scientific">Paraflavitalea soli</name>
    <dbReference type="NCBI Taxonomy" id="2315862"/>
    <lineage>
        <taxon>Bacteria</taxon>
        <taxon>Pseudomonadati</taxon>
        <taxon>Bacteroidota</taxon>
        <taxon>Chitinophagia</taxon>
        <taxon>Chitinophagales</taxon>
        <taxon>Chitinophagaceae</taxon>
        <taxon>Paraflavitalea</taxon>
    </lineage>
</organism>
<keyword evidence="3" id="KW-1185">Reference proteome</keyword>
<feature type="transmembrane region" description="Helical" evidence="1">
    <location>
        <begin position="37"/>
        <end position="57"/>
    </location>
</feature>
<dbReference type="AlphaFoldDB" id="A0A3B7N3A8"/>
<dbReference type="RefSeq" id="WP_119052598.1">
    <property type="nucleotide sequence ID" value="NZ_CP032157.1"/>
</dbReference>
<sequence>MLVIVRIITIIVSAAWLVAGGWLIAAGILDEPETDFGAIWIGIGIVAFYLANIYLVYRGYKKKHKPVQWVAFILSILPAVVLGGIILILNWIDP</sequence>
<dbReference type="KEGG" id="pseg:D3H65_23195"/>
<name>A0A3B7N3A8_9BACT</name>
<keyword evidence="1" id="KW-0472">Membrane</keyword>
<accession>A0A3B7N3A8</accession>
<evidence type="ECO:0000313" key="2">
    <source>
        <dbReference type="EMBL" id="AXY76721.1"/>
    </source>
</evidence>
<evidence type="ECO:0000256" key="1">
    <source>
        <dbReference type="SAM" id="Phobius"/>
    </source>
</evidence>
<dbReference type="EMBL" id="CP032157">
    <property type="protein sequence ID" value="AXY76721.1"/>
    <property type="molecule type" value="Genomic_DNA"/>
</dbReference>
<dbReference type="Proteomes" id="UP000263900">
    <property type="component" value="Chromosome"/>
</dbReference>
<feature type="transmembrane region" description="Helical" evidence="1">
    <location>
        <begin position="7"/>
        <end position="25"/>
    </location>
</feature>
<evidence type="ECO:0000313" key="3">
    <source>
        <dbReference type="Proteomes" id="UP000263900"/>
    </source>
</evidence>
<reference evidence="2 3" key="1">
    <citation type="submission" date="2018-09" db="EMBL/GenBank/DDBJ databases">
        <title>Genome sequencing of strain 6GH32-13.</title>
        <authorList>
            <person name="Weon H.-Y."/>
            <person name="Heo J."/>
            <person name="Kwon S.-W."/>
        </authorList>
    </citation>
    <scope>NUCLEOTIDE SEQUENCE [LARGE SCALE GENOMIC DNA]</scope>
    <source>
        <strain evidence="2 3">5GH32-13</strain>
    </source>
</reference>